<dbReference type="GO" id="GO:0005886">
    <property type="term" value="C:plasma membrane"/>
    <property type="evidence" value="ECO:0007669"/>
    <property type="project" value="UniProtKB-SubCell"/>
</dbReference>
<evidence type="ECO:0000256" key="7">
    <source>
        <dbReference type="ARBA" id="ARBA00022989"/>
    </source>
</evidence>
<evidence type="ECO:0000256" key="4">
    <source>
        <dbReference type="ARBA" id="ARBA00022475"/>
    </source>
</evidence>
<reference evidence="13" key="1">
    <citation type="submission" date="2016-04" db="EMBL/GenBank/DDBJ databases">
        <authorList>
            <person name="Evans L.H."/>
            <person name="Alamgir A."/>
            <person name="Owens N."/>
            <person name="Weber N.D."/>
            <person name="Virtaneva K."/>
            <person name="Barbian K."/>
            <person name="Babar A."/>
            <person name="Rosenke K."/>
        </authorList>
    </citation>
    <scope>NUCLEOTIDE SEQUENCE</scope>
    <source>
        <strain evidence="13">86</strain>
    </source>
</reference>
<dbReference type="Gene3D" id="2.40.50.100">
    <property type="match status" value="1"/>
</dbReference>
<keyword evidence="7 10" id="KW-1133">Transmembrane helix</keyword>
<dbReference type="InterPro" id="IPR050739">
    <property type="entry name" value="MFP"/>
</dbReference>
<keyword evidence="6 10" id="KW-0812">Transmembrane</keyword>
<feature type="domain" description="AprE-like beta-barrel" evidence="12">
    <location>
        <begin position="336"/>
        <end position="426"/>
    </location>
</feature>
<evidence type="ECO:0000256" key="3">
    <source>
        <dbReference type="ARBA" id="ARBA00022448"/>
    </source>
</evidence>
<name>A0A212KBR7_9DELT</name>
<evidence type="ECO:0000313" key="13">
    <source>
        <dbReference type="EMBL" id="SBW09130.1"/>
    </source>
</evidence>
<evidence type="ECO:0000256" key="10">
    <source>
        <dbReference type="SAM" id="Phobius"/>
    </source>
</evidence>
<dbReference type="NCBIfam" id="TIGR01843">
    <property type="entry name" value="type_I_hlyD"/>
    <property type="match status" value="1"/>
</dbReference>
<evidence type="ECO:0000259" key="12">
    <source>
        <dbReference type="Pfam" id="PF26002"/>
    </source>
</evidence>
<feature type="domain" description="AprE-like long alpha-helical hairpin" evidence="11">
    <location>
        <begin position="111"/>
        <end position="294"/>
    </location>
</feature>
<dbReference type="GO" id="GO:0009306">
    <property type="term" value="P:protein secretion"/>
    <property type="evidence" value="ECO:0007669"/>
    <property type="project" value="InterPro"/>
</dbReference>
<comment type="subcellular location">
    <subcellularLocation>
        <location evidence="1">Cell inner membrane</location>
        <topology evidence="1">Single-pass membrane protein</topology>
    </subcellularLocation>
</comment>
<dbReference type="PANTHER" id="PTHR30386">
    <property type="entry name" value="MEMBRANE FUSION SUBUNIT OF EMRAB-TOLC MULTIDRUG EFFLUX PUMP"/>
    <property type="match status" value="1"/>
</dbReference>
<protein>
    <submittedName>
        <fullName evidence="13">Type I secretion membrane fusion protein, HlyD family</fullName>
    </submittedName>
</protein>
<dbReference type="InterPro" id="IPR010129">
    <property type="entry name" value="T1SS_HlyD"/>
</dbReference>
<dbReference type="PRINTS" id="PR01490">
    <property type="entry name" value="RTXTOXIND"/>
</dbReference>
<dbReference type="InterPro" id="IPR058781">
    <property type="entry name" value="HH_AprE-like"/>
</dbReference>
<dbReference type="InterPro" id="IPR006144">
    <property type="entry name" value="Secretion_HlyD_CS"/>
</dbReference>
<dbReference type="Gene3D" id="1.10.287.470">
    <property type="entry name" value="Helix hairpin bin"/>
    <property type="match status" value="1"/>
</dbReference>
<dbReference type="EMBL" id="FLUQ01000005">
    <property type="protein sequence ID" value="SBW09130.1"/>
    <property type="molecule type" value="Genomic_DNA"/>
</dbReference>
<evidence type="ECO:0000256" key="8">
    <source>
        <dbReference type="ARBA" id="ARBA00023136"/>
    </source>
</evidence>
<keyword evidence="4" id="KW-1003">Cell membrane</keyword>
<evidence type="ECO:0000256" key="2">
    <source>
        <dbReference type="ARBA" id="ARBA00009477"/>
    </source>
</evidence>
<dbReference type="Pfam" id="PF26002">
    <property type="entry name" value="Beta-barrel_AprE"/>
    <property type="match status" value="1"/>
</dbReference>
<keyword evidence="8 10" id="KW-0472">Membrane</keyword>
<evidence type="ECO:0000256" key="5">
    <source>
        <dbReference type="ARBA" id="ARBA00022519"/>
    </source>
</evidence>
<proteinExistence type="inferred from homology"/>
<feature type="coiled-coil region" evidence="9">
    <location>
        <begin position="158"/>
        <end position="206"/>
    </location>
</feature>
<dbReference type="SUPFAM" id="SSF111369">
    <property type="entry name" value="HlyD-like secretion proteins"/>
    <property type="match status" value="1"/>
</dbReference>
<gene>
    <name evidence="13" type="ORF">KL86DPRO_50076</name>
</gene>
<sequence>MSISSWLVPPSADPADLEYMSEVDKALQNRGHPLAYIMSLAVLLFFAVFLLWASWAKLDEVTRGMGQVIPSQRTQEIQNLEGGILETMFVREGVDVNEGQPLAKLSPRILEANLREAQARMRENEIAITRLQAEIAGSEPVYTEDLMREFPAAIRDQMAAYRARMAQFLSEAQALQSQIDQRNREVEEALSKKAQIEENLRITIERRNMVEPLVRQGIYSRLDYLQVVQQVKGLEGDLNTVLQSIEKSRSSVKEAEQRMNTRRTEIVATATDEMSKRRAENSSLRENVAAIQDRLTRTEILSPMRGTVKRILINTVGGVIKPGETILELVPLDDTLLVEARIKPTDIGFIKNDQKAMIKLTAYDFSIYGGLEGFVEDISADSIEDKKGEPYFQVKLRTTKSSLTSREGKELPIKPGMQASVDIITGEKTVLAYLLKPITKAKQNALTER</sequence>
<keyword evidence="9" id="KW-0175">Coiled coil</keyword>
<accession>A0A212KBR7</accession>
<dbReference type="PROSITE" id="PS00543">
    <property type="entry name" value="HLYD_FAMILY"/>
    <property type="match status" value="1"/>
</dbReference>
<dbReference type="PANTHER" id="PTHR30386:SF26">
    <property type="entry name" value="TRANSPORT PROTEIN COMB"/>
    <property type="match status" value="1"/>
</dbReference>
<dbReference type="InterPro" id="IPR058982">
    <property type="entry name" value="Beta-barrel_AprE"/>
</dbReference>
<dbReference type="AlphaFoldDB" id="A0A212KBR7"/>
<feature type="transmembrane region" description="Helical" evidence="10">
    <location>
        <begin position="34"/>
        <end position="55"/>
    </location>
</feature>
<dbReference type="Pfam" id="PF25994">
    <property type="entry name" value="HH_AprE"/>
    <property type="match status" value="1"/>
</dbReference>
<dbReference type="Gene3D" id="2.40.30.170">
    <property type="match status" value="1"/>
</dbReference>
<organism evidence="13">
    <name type="scientific">uncultured delta proteobacterium</name>
    <dbReference type="NCBI Taxonomy" id="34034"/>
    <lineage>
        <taxon>Bacteria</taxon>
        <taxon>Deltaproteobacteria</taxon>
        <taxon>environmental samples</taxon>
    </lineage>
</organism>
<keyword evidence="5" id="KW-0997">Cell inner membrane</keyword>
<keyword evidence="3" id="KW-0813">Transport</keyword>
<evidence type="ECO:0000256" key="9">
    <source>
        <dbReference type="SAM" id="Coils"/>
    </source>
</evidence>
<evidence type="ECO:0000259" key="11">
    <source>
        <dbReference type="Pfam" id="PF25994"/>
    </source>
</evidence>
<comment type="similarity">
    <text evidence="2">Belongs to the membrane fusion protein (MFP) (TC 8.A.1) family.</text>
</comment>
<evidence type="ECO:0000256" key="1">
    <source>
        <dbReference type="ARBA" id="ARBA00004377"/>
    </source>
</evidence>
<evidence type="ECO:0000256" key="6">
    <source>
        <dbReference type="ARBA" id="ARBA00022692"/>
    </source>
</evidence>